<evidence type="ECO:0000256" key="4">
    <source>
        <dbReference type="ARBA" id="ARBA00022448"/>
    </source>
</evidence>
<evidence type="ECO:0000256" key="1">
    <source>
        <dbReference type="ARBA" id="ARBA00004429"/>
    </source>
</evidence>
<proteinExistence type="inferred from homology"/>
<keyword evidence="18" id="KW-1185">Reference proteome</keyword>
<dbReference type="InterPro" id="IPR028055">
    <property type="entry name" value="YidC/Oxa/ALB_C"/>
</dbReference>
<comment type="subunit">
    <text evidence="13">Interacts with the Sec translocase complex via SecD. Specifically interacts with transmembrane segments of nascent integral membrane proteins during membrane integration.</text>
</comment>
<comment type="caution">
    <text evidence="17">The sequence shown here is derived from an EMBL/GenBank/DDBJ whole genome shotgun (WGS) entry which is preliminary data.</text>
</comment>
<dbReference type="PANTHER" id="PTHR12428">
    <property type="entry name" value="OXA1"/>
    <property type="match status" value="1"/>
</dbReference>
<dbReference type="CDD" id="cd20070">
    <property type="entry name" value="5TM_YidC_Alb3"/>
    <property type="match status" value="1"/>
</dbReference>
<evidence type="ECO:0000259" key="15">
    <source>
        <dbReference type="Pfam" id="PF02096"/>
    </source>
</evidence>
<name>A0ABS7EK62_9GAMM</name>
<dbReference type="PANTHER" id="PTHR12428:SF65">
    <property type="entry name" value="CYTOCHROME C OXIDASE ASSEMBLY PROTEIN COX18, MITOCHONDRIAL"/>
    <property type="match status" value="1"/>
</dbReference>
<dbReference type="InterPro" id="IPR019998">
    <property type="entry name" value="Membr_insert_YidC"/>
</dbReference>
<keyword evidence="7 13" id="KW-0653">Protein transport</keyword>
<feature type="region of interest" description="Disordered" evidence="14">
    <location>
        <begin position="37"/>
        <end position="62"/>
    </location>
</feature>
<evidence type="ECO:0000256" key="13">
    <source>
        <dbReference type="HAMAP-Rule" id="MF_01810"/>
    </source>
</evidence>
<dbReference type="InterPro" id="IPR001708">
    <property type="entry name" value="YidC/ALB3/OXA1/COX18"/>
</dbReference>
<dbReference type="InterPro" id="IPR047196">
    <property type="entry name" value="YidC_ALB_C"/>
</dbReference>
<keyword evidence="4 13" id="KW-0813">Transport</keyword>
<sequence length="541" mass="59951">MESQRIFILVGLMLVSVLLYQEWQSMYGPQPVQTVASETVSSDAPATSDDVPQASHSAQSAVPSVNATSGSIITVESDVLRLKIDLAGGDIVETQLLAYPVEQGGDEPIQILHRNSHFEYIAQSGLIGNDGPDSKGRPSYQADGDSFVMNGDTLVVNLKHVTEAGITVVKRLTLTAGSYTVQQDIEVINTSSQNLVMQPFMQLKQTMEGESGSMMMPTYRGPAYSTEDERYSKYTFDDLSDKALNKTTQGGWVAMLQHYFVSAWVPAAASSNQLYTNNVRGSGIVGMKGEQLVIAAGETKSVTASFYAGPKDQETLSALSPTLNLTVDYGFLWWLAQPLHWLLTLVQGLVVNWGLAIIVVTIIIKTLLYPLTKKQYTSMARMKVLQPKMKALQERYAEDKQKLQQAMMEMYKKEKVNPLGGCLPLLLQMPIFIALYWVLLESVELRHAGFMLWITDLSVKDPYFVLPILMGASMFLMQKLSPTTVADPMQQKIMMLMPVFMTFLFVTFPSGLVLYWVVSNLISIAQQLMINRAIEAKKAAE</sequence>
<comment type="subcellular location">
    <subcellularLocation>
        <location evidence="1">Cell inner membrane</location>
        <topology evidence="1">Multi-pass membrane protein</topology>
    </subcellularLocation>
    <subcellularLocation>
        <location evidence="13">Cell membrane</location>
        <topology evidence="13">Multi-pass membrane protein</topology>
    </subcellularLocation>
</comment>
<evidence type="ECO:0000256" key="11">
    <source>
        <dbReference type="ARBA" id="ARBA00033245"/>
    </source>
</evidence>
<dbReference type="RefSeq" id="WP_220105374.1">
    <property type="nucleotide sequence ID" value="NZ_JAHZSS010000028.1"/>
</dbReference>
<keyword evidence="10 13" id="KW-0143">Chaperone</keyword>
<keyword evidence="8 13" id="KW-1133">Transmembrane helix</keyword>
<reference evidence="17" key="1">
    <citation type="submission" date="2021-07" db="EMBL/GenBank/DDBJ databases">
        <title>Neiella marina sp. nov., isolated from the intestinal content of sea cucumber Apostichopus japonicus.</title>
        <authorList>
            <person name="Bai X."/>
        </authorList>
    </citation>
    <scope>NUCLEOTIDE SEQUENCE</scope>
    <source>
        <strain evidence="17">126</strain>
    </source>
</reference>
<feature type="transmembrane region" description="Helical" evidence="13">
    <location>
        <begin position="493"/>
        <end position="518"/>
    </location>
</feature>
<evidence type="ECO:0000256" key="12">
    <source>
        <dbReference type="ARBA" id="ARBA00033342"/>
    </source>
</evidence>
<dbReference type="NCBIfam" id="TIGR03593">
    <property type="entry name" value="yidC_nterm"/>
    <property type="match status" value="1"/>
</dbReference>
<evidence type="ECO:0000256" key="3">
    <source>
        <dbReference type="ARBA" id="ARBA00015325"/>
    </source>
</evidence>
<dbReference type="HAMAP" id="MF_01810">
    <property type="entry name" value="YidC_type1"/>
    <property type="match status" value="1"/>
</dbReference>
<keyword evidence="9 13" id="KW-0472">Membrane</keyword>
<dbReference type="NCBIfam" id="TIGR03592">
    <property type="entry name" value="yidC_oxa1_cterm"/>
    <property type="match status" value="1"/>
</dbReference>
<dbReference type="CDD" id="cd19961">
    <property type="entry name" value="EcYidC-like_peri"/>
    <property type="match status" value="1"/>
</dbReference>
<evidence type="ECO:0000256" key="6">
    <source>
        <dbReference type="ARBA" id="ARBA00022692"/>
    </source>
</evidence>
<dbReference type="Proteomes" id="UP001166251">
    <property type="component" value="Unassembled WGS sequence"/>
</dbReference>
<evidence type="ECO:0000313" key="17">
    <source>
        <dbReference type="EMBL" id="MBW8192752.1"/>
    </source>
</evidence>
<gene>
    <name evidence="13 17" type="primary">yidC</name>
    <name evidence="17" type="ORF">K0504_17070</name>
</gene>
<evidence type="ECO:0000256" key="2">
    <source>
        <dbReference type="ARBA" id="ARBA00010527"/>
    </source>
</evidence>
<dbReference type="NCBIfam" id="NF002352">
    <property type="entry name" value="PRK01318.1-3"/>
    <property type="match status" value="1"/>
</dbReference>
<evidence type="ECO:0000256" key="14">
    <source>
        <dbReference type="SAM" id="MobiDB-lite"/>
    </source>
</evidence>
<evidence type="ECO:0000256" key="9">
    <source>
        <dbReference type="ARBA" id="ARBA00023136"/>
    </source>
</evidence>
<organism evidence="17 18">
    <name type="scientific">Neiella holothuriorum</name>
    <dbReference type="NCBI Taxonomy" id="2870530"/>
    <lineage>
        <taxon>Bacteria</taxon>
        <taxon>Pseudomonadati</taxon>
        <taxon>Pseudomonadota</taxon>
        <taxon>Gammaproteobacteria</taxon>
        <taxon>Alteromonadales</taxon>
        <taxon>Echinimonadaceae</taxon>
        <taxon>Neiella</taxon>
    </lineage>
</organism>
<dbReference type="EMBL" id="JAHZSS010000028">
    <property type="protein sequence ID" value="MBW8192752.1"/>
    <property type="molecule type" value="Genomic_DNA"/>
</dbReference>
<evidence type="ECO:0000256" key="10">
    <source>
        <dbReference type="ARBA" id="ARBA00023186"/>
    </source>
</evidence>
<dbReference type="PRINTS" id="PR00701">
    <property type="entry name" value="60KDINNERMP"/>
</dbReference>
<evidence type="ECO:0000256" key="5">
    <source>
        <dbReference type="ARBA" id="ARBA00022475"/>
    </source>
</evidence>
<accession>A0ABS7EK62</accession>
<dbReference type="InterPro" id="IPR038221">
    <property type="entry name" value="YidC_periplasmic_sf"/>
</dbReference>
<feature type="transmembrane region" description="Helical" evidence="13">
    <location>
        <begin position="341"/>
        <end position="364"/>
    </location>
</feature>
<feature type="transmembrane region" description="Helical" evidence="13">
    <location>
        <begin position="416"/>
        <end position="439"/>
    </location>
</feature>
<protein>
    <recommendedName>
        <fullName evidence="3 13">Membrane protein insertase YidC</fullName>
    </recommendedName>
    <alternativeName>
        <fullName evidence="12 13">Foldase YidC</fullName>
    </alternativeName>
    <alternativeName>
        <fullName evidence="11 13">Membrane integrase YidC</fullName>
    </alternativeName>
    <alternativeName>
        <fullName evidence="13">Membrane protein YidC</fullName>
    </alternativeName>
</protein>
<feature type="domain" description="Membrane insertase YidC N-terminal" evidence="16">
    <location>
        <begin position="73"/>
        <end position="342"/>
    </location>
</feature>
<feature type="domain" description="Membrane insertase YidC/Oxa/ALB C-terminal" evidence="15">
    <location>
        <begin position="353"/>
        <end position="532"/>
    </location>
</feature>
<keyword evidence="5 13" id="KW-1003">Cell membrane</keyword>
<evidence type="ECO:0000259" key="16">
    <source>
        <dbReference type="Pfam" id="PF14849"/>
    </source>
</evidence>
<comment type="similarity">
    <text evidence="2 13">Belongs to the OXA1/ALB3/YidC family. Type 1 subfamily.</text>
</comment>
<dbReference type="InterPro" id="IPR028053">
    <property type="entry name" value="Membr_insert_YidC_N"/>
</dbReference>
<dbReference type="Gene3D" id="2.70.98.90">
    <property type="match status" value="1"/>
</dbReference>
<comment type="function">
    <text evidence="13">Required for the insertion and/or proper folding and/or complex formation of integral membrane proteins into the membrane. Involved in integration of membrane proteins that insert both dependently and independently of the Sec translocase complex, as well as at least some lipoproteins. Aids folding of multispanning membrane proteins.</text>
</comment>
<evidence type="ECO:0000313" key="18">
    <source>
        <dbReference type="Proteomes" id="UP001166251"/>
    </source>
</evidence>
<dbReference type="Pfam" id="PF02096">
    <property type="entry name" value="60KD_IMP"/>
    <property type="match status" value="1"/>
</dbReference>
<evidence type="ECO:0000256" key="7">
    <source>
        <dbReference type="ARBA" id="ARBA00022927"/>
    </source>
</evidence>
<keyword evidence="6 13" id="KW-0812">Transmembrane</keyword>
<feature type="transmembrane region" description="Helical" evidence="13">
    <location>
        <begin position="463"/>
        <end position="481"/>
    </location>
</feature>
<dbReference type="PRINTS" id="PR01900">
    <property type="entry name" value="YIDCPROTEIN"/>
</dbReference>
<dbReference type="Pfam" id="PF14849">
    <property type="entry name" value="YidC_periplas"/>
    <property type="match status" value="1"/>
</dbReference>
<evidence type="ECO:0000256" key="8">
    <source>
        <dbReference type="ARBA" id="ARBA00022989"/>
    </source>
</evidence>